<keyword evidence="2" id="KW-0424">Laminin EGF-like domain</keyword>
<feature type="compositionally biased region" description="Basic residues" evidence="3">
    <location>
        <begin position="121"/>
        <end position="131"/>
    </location>
</feature>
<dbReference type="Proteomes" id="UP000299102">
    <property type="component" value="Unassembled WGS sequence"/>
</dbReference>
<protein>
    <submittedName>
        <fullName evidence="6">Laminin subunit alpha</fullName>
    </submittedName>
</protein>
<dbReference type="Pfam" id="PF00055">
    <property type="entry name" value="Laminin_N"/>
    <property type="match status" value="1"/>
</dbReference>
<keyword evidence="1" id="KW-1015">Disulfide bond</keyword>
<dbReference type="OrthoDB" id="10011303at2759"/>
<sequence>MQRRMLVNKGKCAKYLIETGCERGAWAGARCARPHSCADRGCRRTMGPRVLALALAVLLTPAAAEILTPPYFNLALGKPITATATCGDEGSELYCKLAGANADQDEHVIQGQEVRCGPERAHHRGRTRRGAYRGAQSPDTIPRDKLRSLPQRGEAPAHLLSQQSNVSAHWRHLSDARQLKRSVQSFGPYTSLTWHVVKGLLSDYVTPSGFYARIHSRSLAYQFVRPARDPARFGRLGQPLCAHVPAAHCCGLLLFTLHGMLAPHRAPPYPSKFYLSPTISL</sequence>
<accession>A0A4C2AF42</accession>
<comment type="caution">
    <text evidence="6">The sequence shown here is derived from an EMBL/GenBank/DDBJ whole genome shotgun (WGS) entry which is preliminary data.</text>
</comment>
<evidence type="ECO:0000313" key="6">
    <source>
        <dbReference type="EMBL" id="GBP97585.1"/>
    </source>
</evidence>
<evidence type="ECO:0000313" key="7">
    <source>
        <dbReference type="Proteomes" id="UP000299102"/>
    </source>
</evidence>
<evidence type="ECO:0000256" key="4">
    <source>
        <dbReference type="SAM" id="Phobius"/>
    </source>
</evidence>
<gene>
    <name evidence="6" type="primary">LanA</name>
    <name evidence="6" type="ORF">EVAR_70340_1</name>
</gene>
<proteinExistence type="predicted"/>
<dbReference type="STRING" id="151549.A0A4C2AF42"/>
<keyword evidence="4" id="KW-0812">Transmembrane</keyword>
<reference evidence="6 7" key="1">
    <citation type="journal article" date="2019" name="Commun. Biol.">
        <title>The bagworm genome reveals a unique fibroin gene that provides high tensile strength.</title>
        <authorList>
            <person name="Kono N."/>
            <person name="Nakamura H."/>
            <person name="Ohtoshi R."/>
            <person name="Tomita M."/>
            <person name="Numata K."/>
            <person name="Arakawa K."/>
        </authorList>
    </citation>
    <scope>NUCLEOTIDE SEQUENCE [LARGE SCALE GENOMIC DNA]</scope>
</reference>
<evidence type="ECO:0000256" key="3">
    <source>
        <dbReference type="SAM" id="MobiDB-lite"/>
    </source>
</evidence>
<evidence type="ECO:0000256" key="1">
    <source>
        <dbReference type="ARBA" id="ARBA00023157"/>
    </source>
</evidence>
<keyword evidence="4" id="KW-0472">Membrane</keyword>
<evidence type="ECO:0000256" key="2">
    <source>
        <dbReference type="ARBA" id="ARBA00023292"/>
    </source>
</evidence>
<organism evidence="6 7">
    <name type="scientific">Eumeta variegata</name>
    <name type="common">Bagworm moth</name>
    <name type="synonym">Eumeta japonica</name>
    <dbReference type="NCBI Taxonomy" id="151549"/>
    <lineage>
        <taxon>Eukaryota</taxon>
        <taxon>Metazoa</taxon>
        <taxon>Ecdysozoa</taxon>
        <taxon>Arthropoda</taxon>
        <taxon>Hexapoda</taxon>
        <taxon>Insecta</taxon>
        <taxon>Pterygota</taxon>
        <taxon>Neoptera</taxon>
        <taxon>Endopterygota</taxon>
        <taxon>Lepidoptera</taxon>
        <taxon>Glossata</taxon>
        <taxon>Ditrysia</taxon>
        <taxon>Tineoidea</taxon>
        <taxon>Psychidae</taxon>
        <taxon>Oiketicinae</taxon>
        <taxon>Eumeta</taxon>
    </lineage>
</organism>
<evidence type="ECO:0000259" key="5">
    <source>
        <dbReference type="Pfam" id="PF00055"/>
    </source>
</evidence>
<keyword evidence="7" id="KW-1185">Reference proteome</keyword>
<name>A0A4C2AF42_EUMVA</name>
<feature type="transmembrane region" description="Helical" evidence="4">
    <location>
        <begin position="50"/>
        <end position="72"/>
    </location>
</feature>
<keyword evidence="4" id="KW-1133">Transmembrane helix</keyword>
<dbReference type="Gene3D" id="2.60.120.260">
    <property type="entry name" value="Galactose-binding domain-like"/>
    <property type="match status" value="1"/>
</dbReference>
<feature type="domain" description="Laminin N-terminal" evidence="5">
    <location>
        <begin position="68"/>
        <end position="102"/>
    </location>
</feature>
<dbReference type="InterPro" id="IPR008211">
    <property type="entry name" value="Laminin_N"/>
</dbReference>
<dbReference type="AlphaFoldDB" id="A0A4C2AF42"/>
<feature type="region of interest" description="Disordered" evidence="3">
    <location>
        <begin position="118"/>
        <end position="144"/>
    </location>
</feature>
<dbReference type="EMBL" id="BGZK01002963">
    <property type="protein sequence ID" value="GBP97585.1"/>
    <property type="molecule type" value="Genomic_DNA"/>
</dbReference>